<dbReference type="EMBL" id="PIQO01000006">
    <property type="protein sequence ID" value="PKR85112.1"/>
    <property type="molecule type" value="Genomic_DNA"/>
</dbReference>
<comment type="caution">
    <text evidence="3">The sequence shown here is derived from an EMBL/GenBank/DDBJ whole genome shotgun (WGS) entry which is preliminary data.</text>
</comment>
<reference evidence="3 4" key="1">
    <citation type="submission" date="2017-11" db="EMBL/GenBank/DDBJ databases">
        <title>Bacillus camelliae sp. nov., isolated from pu'er tea.</title>
        <authorList>
            <person name="Niu L."/>
        </authorList>
    </citation>
    <scope>NUCLEOTIDE SEQUENCE [LARGE SCALE GENOMIC DNA]</scope>
    <source>
        <strain evidence="3 4">7578-1</strain>
    </source>
</reference>
<evidence type="ECO:0000256" key="2">
    <source>
        <dbReference type="SAM" id="MobiDB-lite"/>
    </source>
</evidence>
<accession>A0A2N3LKF1</accession>
<keyword evidence="4" id="KW-1185">Reference proteome</keyword>
<keyword evidence="1" id="KW-0175">Coiled coil</keyword>
<feature type="compositionally biased region" description="Polar residues" evidence="2">
    <location>
        <begin position="51"/>
        <end position="61"/>
    </location>
</feature>
<evidence type="ECO:0000313" key="4">
    <source>
        <dbReference type="Proteomes" id="UP000233440"/>
    </source>
</evidence>
<organism evidence="3 4">
    <name type="scientific">Heyndrickxia camelliae</name>
    <dbReference type="NCBI Taxonomy" id="1707093"/>
    <lineage>
        <taxon>Bacteria</taxon>
        <taxon>Bacillati</taxon>
        <taxon>Bacillota</taxon>
        <taxon>Bacilli</taxon>
        <taxon>Bacillales</taxon>
        <taxon>Bacillaceae</taxon>
        <taxon>Heyndrickxia</taxon>
    </lineage>
</organism>
<gene>
    <name evidence="3" type="ORF">CWO92_10130</name>
</gene>
<evidence type="ECO:0000313" key="3">
    <source>
        <dbReference type="EMBL" id="PKR85112.1"/>
    </source>
</evidence>
<protein>
    <submittedName>
        <fullName evidence="3">Uncharacterized protein</fullName>
    </submittedName>
</protein>
<dbReference type="Proteomes" id="UP000233440">
    <property type="component" value="Unassembled WGS sequence"/>
</dbReference>
<dbReference type="AlphaFoldDB" id="A0A2N3LKF1"/>
<dbReference type="OrthoDB" id="2454451at2"/>
<evidence type="ECO:0000256" key="1">
    <source>
        <dbReference type="SAM" id="Coils"/>
    </source>
</evidence>
<feature type="coiled-coil region" evidence="1">
    <location>
        <begin position="82"/>
        <end position="109"/>
    </location>
</feature>
<name>A0A2N3LKF1_9BACI</name>
<sequence>MEAILLAIIIGIIGALANKKKLEKPKSGKPVPNPKSLFGEMQKNMEENTKKFSPQTPSQTAKKNKSNDNVYRDEELEAQIEADRLKIQEEYYQKKLEQINKQVSNIEKRENLSLLNNGDDLVRGIILSEILGPPRAKKPYRRK</sequence>
<dbReference type="RefSeq" id="WP_101354092.1">
    <property type="nucleotide sequence ID" value="NZ_PIQO01000006.1"/>
</dbReference>
<proteinExistence type="predicted"/>
<feature type="region of interest" description="Disordered" evidence="2">
    <location>
        <begin position="22"/>
        <end position="72"/>
    </location>
</feature>